<dbReference type="Gene3D" id="3.30.200.20">
    <property type="entry name" value="Phosphorylase Kinase, domain 1"/>
    <property type="match status" value="1"/>
</dbReference>
<dbReference type="STRING" id="400682.A0A1X7TSJ3"/>
<dbReference type="GO" id="GO:0004672">
    <property type="term" value="F:protein kinase activity"/>
    <property type="evidence" value="ECO:0007669"/>
    <property type="project" value="InterPro"/>
</dbReference>
<evidence type="ECO:0000256" key="3">
    <source>
        <dbReference type="PROSITE-ProRule" id="PRU10141"/>
    </source>
</evidence>
<dbReference type="InterPro" id="IPR051681">
    <property type="entry name" value="Ser/Thr_Kinases-Pseudokinases"/>
</dbReference>
<feature type="compositionally biased region" description="Basic and acidic residues" evidence="4">
    <location>
        <begin position="483"/>
        <end position="509"/>
    </location>
</feature>
<dbReference type="GO" id="GO:0097527">
    <property type="term" value="P:necroptotic signaling pathway"/>
    <property type="evidence" value="ECO:0007669"/>
    <property type="project" value="TreeGrafter"/>
</dbReference>
<keyword evidence="2 3" id="KW-0067">ATP-binding</keyword>
<evidence type="ECO:0000256" key="1">
    <source>
        <dbReference type="ARBA" id="ARBA00022741"/>
    </source>
</evidence>
<evidence type="ECO:0000313" key="6">
    <source>
        <dbReference type="EnsemblMetazoa" id="Aqu2.1.18068_001"/>
    </source>
</evidence>
<dbReference type="InterPro" id="IPR008266">
    <property type="entry name" value="Tyr_kinase_AS"/>
</dbReference>
<dbReference type="EnsemblMetazoa" id="Aqu2.1.18068_001">
    <property type="protein sequence ID" value="Aqu2.1.18068_001"/>
    <property type="gene ID" value="Aqu2.1.18068"/>
</dbReference>
<feature type="binding site" evidence="3">
    <location>
        <position position="546"/>
    </location>
    <ligand>
        <name>ATP</name>
        <dbReference type="ChEBI" id="CHEBI:30616"/>
    </ligand>
</feature>
<dbReference type="Pfam" id="PF00069">
    <property type="entry name" value="Pkinase"/>
    <property type="match status" value="1"/>
</dbReference>
<dbReference type="OrthoDB" id="4062651at2759"/>
<organism evidence="6">
    <name type="scientific">Amphimedon queenslandica</name>
    <name type="common">Sponge</name>
    <dbReference type="NCBI Taxonomy" id="400682"/>
    <lineage>
        <taxon>Eukaryota</taxon>
        <taxon>Metazoa</taxon>
        <taxon>Porifera</taxon>
        <taxon>Demospongiae</taxon>
        <taxon>Heteroscleromorpha</taxon>
        <taxon>Haplosclerida</taxon>
        <taxon>Niphatidae</taxon>
        <taxon>Amphimedon</taxon>
    </lineage>
</organism>
<dbReference type="InterPro" id="IPR015915">
    <property type="entry name" value="Kelch-typ_b-propeller"/>
</dbReference>
<feature type="region of interest" description="Disordered" evidence="4">
    <location>
        <begin position="416"/>
        <end position="510"/>
    </location>
</feature>
<reference evidence="6" key="1">
    <citation type="submission" date="2017-05" db="UniProtKB">
        <authorList>
            <consortium name="EnsemblMetazoa"/>
        </authorList>
    </citation>
    <scope>IDENTIFICATION</scope>
</reference>
<dbReference type="AlphaFoldDB" id="A0A1X7TSJ3"/>
<dbReference type="PANTHER" id="PTHR44329:SF298">
    <property type="entry name" value="MIXED LINEAGE KINASE DOMAIN-LIKE PROTEIN"/>
    <property type="match status" value="1"/>
</dbReference>
<evidence type="ECO:0000256" key="2">
    <source>
        <dbReference type="ARBA" id="ARBA00022840"/>
    </source>
</evidence>
<dbReference type="eggNOG" id="KOG0192">
    <property type="taxonomic scope" value="Eukaryota"/>
</dbReference>
<dbReference type="GO" id="GO:0005524">
    <property type="term" value="F:ATP binding"/>
    <property type="evidence" value="ECO:0007669"/>
    <property type="project" value="UniProtKB-UniRule"/>
</dbReference>
<dbReference type="InterPro" id="IPR017441">
    <property type="entry name" value="Protein_kinase_ATP_BS"/>
</dbReference>
<evidence type="ECO:0000256" key="4">
    <source>
        <dbReference type="SAM" id="MobiDB-lite"/>
    </source>
</evidence>
<proteinExistence type="predicted"/>
<dbReference type="Pfam" id="PF24681">
    <property type="entry name" value="Kelch_KLHDC2_KLHL20_DRC7"/>
    <property type="match status" value="2"/>
</dbReference>
<dbReference type="Gene3D" id="2.120.10.80">
    <property type="entry name" value="Kelch-type beta propeller"/>
    <property type="match status" value="2"/>
</dbReference>
<feature type="compositionally biased region" description="Low complexity" evidence="4">
    <location>
        <begin position="442"/>
        <end position="459"/>
    </location>
</feature>
<feature type="compositionally biased region" description="Basic and acidic residues" evidence="4">
    <location>
        <begin position="431"/>
        <end position="441"/>
    </location>
</feature>
<dbReference type="Gene3D" id="1.10.510.10">
    <property type="entry name" value="Transferase(Phosphotransferase) domain 1"/>
    <property type="match status" value="1"/>
</dbReference>
<sequence length="722" mass="82487">MAAKVPEDYQSNYQPVERREHSTVRVGDYLYMWGGVQPDLPEVHNNEKKKSMCSVMEVCHLRTSRWEQKPTTGNPPLGVSSYAAAAIGREIFYFGGHCGHGGCLHNSLYSFNVDTSNWKKLSPTTSRLGPKMKGYCDMIAMKVNGEDYLVVIGGQGPSTNNTPKQPGAQYSDRGLFSSNQLCNEIHFYKLSTEQWISPTVTGDRPPPIRSFTLTSINNSSAILFGGVTANGDSNNVYILNFTDTSVNCSKLSSPGRSVQWPKERRSHSSVLINTSSGPHLLVVGGVDTYDIWIFDINNKSWKQLVNLPINVTDRCWHSLSAWSVTPTTNWIIVFGGCSPQKDTAVIELRYTSINDWSTSIIPLDQYQEKLQERRREWEASQPVQPEDRREIDRLTRVLQERERELQEERREKEQVRNRLQQQLQQAQQQGQEKEREAREQEQNFQQQLQESQQQLQREVQQGEEREQGFQRQLQQAQQQLQESQERERGLEQQLRERDRQERDRQERESPWVVSRNDIRMTERILGRGGWGEVRVAHFHGLEVAAKVLHETIISEYNVSLFSREMNIASKIRHPNLLQFIGATTEGNPIILTELMPTSLRKELETGGLAYHATLSISLDVACALNYLHLFKPHPILHRDVSSANVLLQPMGETWRAKVSDYGSANLQPLIGRTTNPGNPVYSAPEAGNPREHSPSMDVFSYGVLLLEMITQRIPLPEERKRE</sequence>
<dbReference type="InterPro" id="IPR000719">
    <property type="entry name" value="Prot_kinase_dom"/>
</dbReference>
<dbReference type="SUPFAM" id="SSF117281">
    <property type="entry name" value="Kelch motif"/>
    <property type="match status" value="1"/>
</dbReference>
<dbReference type="PANTHER" id="PTHR44329">
    <property type="entry name" value="SERINE/THREONINE-PROTEIN KINASE TNNI3K-RELATED"/>
    <property type="match status" value="1"/>
</dbReference>
<name>A0A1X7TSJ3_AMPQE</name>
<accession>A0A1X7TSJ3</accession>
<dbReference type="InParanoid" id="A0A1X7TSJ3"/>
<feature type="domain" description="Protein kinase" evidence="5">
    <location>
        <begin position="519"/>
        <end position="722"/>
    </location>
</feature>
<dbReference type="PROSITE" id="PS00107">
    <property type="entry name" value="PROTEIN_KINASE_ATP"/>
    <property type="match status" value="1"/>
</dbReference>
<feature type="compositionally biased region" description="Low complexity" evidence="4">
    <location>
        <begin position="417"/>
        <end position="430"/>
    </location>
</feature>
<dbReference type="PROSITE" id="PS50011">
    <property type="entry name" value="PROTEIN_KINASE_DOM"/>
    <property type="match status" value="1"/>
</dbReference>
<dbReference type="SUPFAM" id="SSF56112">
    <property type="entry name" value="Protein kinase-like (PK-like)"/>
    <property type="match status" value="1"/>
</dbReference>
<protein>
    <recommendedName>
        <fullName evidence="5">Protein kinase domain-containing protein</fullName>
    </recommendedName>
</protein>
<evidence type="ECO:0000259" key="5">
    <source>
        <dbReference type="PROSITE" id="PS50011"/>
    </source>
</evidence>
<dbReference type="PROSITE" id="PS00109">
    <property type="entry name" value="PROTEIN_KINASE_TYR"/>
    <property type="match status" value="1"/>
</dbReference>
<dbReference type="InterPro" id="IPR011009">
    <property type="entry name" value="Kinase-like_dom_sf"/>
</dbReference>
<feature type="region of interest" description="Disordered" evidence="4">
    <location>
        <begin position="671"/>
        <end position="692"/>
    </location>
</feature>
<feature type="compositionally biased region" description="Low complexity" evidence="4">
    <location>
        <begin position="469"/>
        <end position="482"/>
    </location>
</feature>
<keyword evidence="1 3" id="KW-0547">Nucleotide-binding</keyword>